<keyword evidence="3 4" id="KW-0862">Zinc</keyword>
<dbReference type="InterPro" id="IPR007508">
    <property type="entry name" value="DtdA"/>
</dbReference>
<sequence length="475" mass="49516">MIAIVVSRADSASAHIGERLLAVGDWEAREDDSLPDGEGGETYYRTEGFELREFDDLHIRLSDPVAAFDCDPAFLAFVSRHSGETGKLLTAHVTGNFGGAEYGGDPESLARAAPGAEKRVVEALAAHAPDGYEVGIECTHHGPTAVSVPSLFVELGSDEPQWTDAEAAEAVARAVLDLRGTGADLLGGSGGSNAGTASDGRSDTDDRPRHVVGFDGGHYAPRFTRIARETEWAVGHVGADWALADMGAPASNRDVIDAAFTRSRAEHAVIDGDRPDLAAVVDDLGYRVVSETWVREVGDAPLPLVDRLETAIGPVDEGLRFGAVDASDPTAVDLRELPGDLLARAQGLDAAAAREAVERVAVAFDTEQGGTRAAGRVAFATAPEAPGYADLVEGLAAVLETGYDAVEVDADGNAVAARETAFDPSLAAERGVPEGPAFGRLADGESVEVDGETVEPADVSRARTDRFPIDGAALD</sequence>
<dbReference type="EC" id="3.1.1.96" evidence="4"/>
<evidence type="ECO:0000256" key="1">
    <source>
        <dbReference type="ARBA" id="ARBA00022723"/>
    </source>
</evidence>
<dbReference type="Gene3D" id="3.40.630.50">
    <property type="entry name" value="AF0625-like"/>
    <property type="match status" value="1"/>
</dbReference>
<dbReference type="Pfam" id="PF04414">
    <property type="entry name" value="tRNA_deacylase"/>
    <property type="match status" value="1"/>
</dbReference>
<reference evidence="6" key="1">
    <citation type="journal article" date="2014" name="Int. J. Syst. Evol. Microbiol.">
        <title>Complete genome sequence of Corynebacterium casei LMG S-19264T (=DSM 44701T), isolated from a smear-ripened cheese.</title>
        <authorList>
            <consortium name="US DOE Joint Genome Institute (JGI-PGF)"/>
            <person name="Walter F."/>
            <person name="Albersmeier A."/>
            <person name="Kalinowski J."/>
            <person name="Ruckert C."/>
        </authorList>
    </citation>
    <scope>NUCLEOTIDE SEQUENCE</scope>
    <source>
        <strain evidence="6">JCM 14265</strain>
    </source>
</reference>
<dbReference type="SUPFAM" id="SSF142535">
    <property type="entry name" value="AF0625-like"/>
    <property type="match status" value="1"/>
</dbReference>
<comment type="subunit">
    <text evidence="4">Monomer.</text>
</comment>
<dbReference type="AlphaFoldDB" id="A0AAV3SYB3"/>
<reference evidence="6" key="2">
    <citation type="submission" date="2023-12" db="EMBL/GenBank/DDBJ databases">
        <authorList>
            <person name="Sun Q."/>
            <person name="Inoue M."/>
        </authorList>
    </citation>
    <scope>NUCLEOTIDE SEQUENCE</scope>
    <source>
        <strain evidence="6">JCM 14265</strain>
    </source>
</reference>
<name>A0AAV3SYB3_9EURY</name>
<dbReference type="GO" id="GO:0051499">
    <property type="term" value="F:D-aminoacyl-tRNA deacylase activity"/>
    <property type="evidence" value="ECO:0007669"/>
    <property type="project" value="UniProtKB-UniRule"/>
</dbReference>
<dbReference type="EMBL" id="JBEDNW010000005">
    <property type="protein sequence ID" value="MEZ3167728.1"/>
    <property type="molecule type" value="Genomic_DNA"/>
</dbReference>
<feature type="compositionally biased region" description="Basic and acidic residues" evidence="5">
    <location>
        <begin position="200"/>
        <end position="209"/>
    </location>
</feature>
<reference evidence="7 9" key="3">
    <citation type="submission" date="2024-06" db="EMBL/GenBank/DDBJ databases">
        <title>Halorubrum miltondacostae sp. nov., a potential PHA producer isolated from an inland solar saltern in Rio Maior, Portugal.</title>
        <authorList>
            <person name="Albuquerque L."/>
            <person name="Viver T."/>
            <person name="Barroso C."/>
            <person name="Claudino R."/>
            <person name="Galvan M."/>
            <person name="Simoes G."/>
            <person name="Lobo Da Cunha A."/>
            <person name="Egas C."/>
        </authorList>
    </citation>
    <scope>NUCLEOTIDE SEQUENCE [LARGE SCALE GENOMIC DNA]</scope>
    <source>
        <strain evidence="7 9">DSM 18646</strain>
    </source>
</reference>
<evidence type="ECO:0000256" key="2">
    <source>
        <dbReference type="ARBA" id="ARBA00022801"/>
    </source>
</evidence>
<comment type="catalytic activity">
    <reaction evidence="4">
        <text>glycyl-tRNA(Ala) + H2O = tRNA(Ala) + glycine + H(+)</text>
        <dbReference type="Rhea" id="RHEA:53744"/>
        <dbReference type="Rhea" id="RHEA-COMP:9657"/>
        <dbReference type="Rhea" id="RHEA-COMP:13640"/>
        <dbReference type="ChEBI" id="CHEBI:15377"/>
        <dbReference type="ChEBI" id="CHEBI:15378"/>
        <dbReference type="ChEBI" id="CHEBI:57305"/>
        <dbReference type="ChEBI" id="CHEBI:78442"/>
        <dbReference type="ChEBI" id="CHEBI:78522"/>
        <dbReference type="EC" id="3.1.1.96"/>
    </reaction>
</comment>
<comment type="similarity">
    <text evidence="4">Belongs to the DtdA deacylase family.</text>
</comment>
<dbReference type="Proteomes" id="UP001501425">
    <property type="component" value="Unassembled WGS sequence"/>
</dbReference>
<accession>A0AAV3SYB3</accession>
<evidence type="ECO:0000313" key="7">
    <source>
        <dbReference type="EMBL" id="MEZ3167728.1"/>
    </source>
</evidence>
<dbReference type="Gene3D" id="3.40.50.10700">
    <property type="entry name" value="AF0625-like"/>
    <property type="match status" value="1"/>
</dbReference>
<dbReference type="Proteomes" id="UP001567571">
    <property type="component" value="Unassembled WGS sequence"/>
</dbReference>
<dbReference type="InterPro" id="IPR018033">
    <property type="entry name" value="Deacylase_DtdA_archaea"/>
</dbReference>
<gene>
    <name evidence="4" type="primary">dtdA</name>
    <name evidence="7" type="ORF">ABNG02_10385</name>
    <name evidence="6" type="ORF">GCM10008994_31250</name>
</gene>
<comment type="caution">
    <text evidence="6">The sequence shown here is derived from an EMBL/GenBank/DDBJ whole genome shotgun (WGS) entry which is preliminary data.</text>
</comment>
<evidence type="ECO:0000256" key="3">
    <source>
        <dbReference type="ARBA" id="ARBA00022833"/>
    </source>
</evidence>
<keyword evidence="9" id="KW-1185">Reference proteome</keyword>
<evidence type="ECO:0000256" key="5">
    <source>
        <dbReference type="SAM" id="MobiDB-lite"/>
    </source>
</evidence>
<dbReference type="GO" id="GO:0019478">
    <property type="term" value="P:D-amino acid catabolic process"/>
    <property type="evidence" value="ECO:0007669"/>
    <property type="project" value="UniProtKB-UniRule"/>
</dbReference>
<keyword evidence="2 4" id="KW-0378">Hydrolase</keyword>
<evidence type="ECO:0000256" key="4">
    <source>
        <dbReference type="HAMAP-Rule" id="MF_00562"/>
    </source>
</evidence>
<comment type="cofactor">
    <cofactor evidence="4">
        <name>Zn(2+)</name>
        <dbReference type="ChEBI" id="CHEBI:29105"/>
    </cofactor>
    <text evidence="4">Binds 2 Zn(2+) ions per subunit.</text>
</comment>
<proteinExistence type="inferred from homology"/>
<dbReference type="EMBL" id="BAAADQ010000016">
    <property type="protein sequence ID" value="GAA0553986.1"/>
    <property type="molecule type" value="Genomic_DNA"/>
</dbReference>
<dbReference type="PANTHER" id="PTHR34667:SF1">
    <property type="entry name" value="D-AMINOACYL-TRNA DEACYLASE"/>
    <property type="match status" value="1"/>
</dbReference>
<comment type="catalytic activity">
    <reaction evidence="4">
        <text>a D-aminoacyl-tRNA + H2O = a tRNA + a D-alpha-amino acid + H(+)</text>
        <dbReference type="Rhea" id="RHEA:13953"/>
        <dbReference type="Rhea" id="RHEA-COMP:10123"/>
        <dbReference type="Rhea" id="RHEA-COMP:10124"/>
        <dbReference type="ChEBI" id="CHEBI:15377"/>
        <dbReference type="ChEBI" id="CHEBI:15378"/>
        <dbReference type="ChEBI" id="CHEBI:59871"/>
        <dbReference type="ChEBI" id="CHEBI:78442"/>
        <dbReference type="ChEBI" id="CHEBI:79333"/>
        <dbReference type="EC" id="3.1.1.96"/>
    </reaction>
</comment>
<feature type="compositionally biased region" description="Basic and acidic residues" evidence="5">
    <location>
        <begin position="458"/>
        <end position="468"/>
    </location>
</feature>
<dbReference type="NCBIfam" id="NF011435">
    <property type="entry name" value="PRK14866.1-1"/>
    <property type="match status" value="1"/>
</dbReference>
<evidence type="ECO:0000313" key="6">
    <source>
        <dbReference type="EMBL" id="GAA0553986.1"/>
    </source>
</evidence>
<feature type="compositionally biased region" description="Acidic residues" evidence="5">
    <location>
        <begin position="445"/>
        <end position="455"/>
    </location>
</feature>
<keyword evidence="1 4" id="KW-0479">Metal-binding</keyword>
<dbReference type="RefSeq" id="WP_343780620.1">
    <property type="nucleotide sequence ID" value="NZ_BAAADQ010000016.1"/>
</dbReference>
<evidence type="ECO:0000313" key="8">
    <source>
        <dbReference type="Proteomes" id="UP001501425"/>
    </source>
</evidence>
<dbReference type="HAMAP" id="MF_00562">
    <property type="entry name" value="Deacylase_DtdA"/>
    <property type="match status" value="1"/>
</dbReference>
<evidence type="ECO:0000313" key="9">
    <source>
        <dbReference type="Proteomes" id="UP001567571"/>
    </source>
</evidence>
<feature type="region of interest" description="Disordered" evidence="5">
    <location>
        <begin position="186"/>
        <end position="209"/>
    </location>
</feature>
<dbReference type="GO" id="GO:0008270">
    <property type="term" value="F:zinc ion binding"/>
    <property type="evidence" value="ECO:0007669"/>
    <property type="project" value="UniProtKB-UniRule"/>
</dbReference>
<protein>
    <recommendedName>
        <fullName evidence="4">D-aminoacyl-tRNA deacylase</fullName>
        <ecNumber evidence="4">3.1.1.96</ecNumber>
    </recommendedName>
</protein>
<dbReference type="PANTHER" id="PTHR34667">
    <property type="entry name" value="D-AMINOACYL-TRNA DEACYLASE"/>
    <property type="match status" value="1"/>
</dbReference>
<comment type="function">
    <text evidence="4">D-aminoacyl-tRNA deacylase with broad substrate specificity. By recycling D-aminoacyl-tRNA to D-amino acids and free tRNA molecules, this enzyme counteracts the toxicity associated with the formation of D-aminoacyl-tRNA entities in vivo.</text>
</comment>
<organism evidence="6 8">
    <name type="scientific">Halorubrum ejinorense</name>
    <dbReference type="NCBI Taxonomy" id="425309"/>
    <lineage>
        <taxon>Archaea</taxon>
        <taxon>Methanobacteriati</taxon>
        <taxon>Methanobacteriota</taxon>
        <taxon>Stenosarchaea group</taxon>
        <taxon>Halobacteria</taxon>
        <taxon>Halobacteriales</taxon>
        <taxon>Haloferacaceae</taxon>
        <taxon>Halorubrum</taxon>
    </lineage>
</organism>
<feature type="region of interest" description="Disordered" evidence="5">
    <location>
        <begin position="428"/>
        <end position="475"/>
    </location>
</feature>